<organism evidence="5 6">
    <name type="scientific">Pseudoxanthomonas composti</name>
    <dbReference type="NCBI Taxonomy" id="2137479"/>
    <lineage>
        <taxon>Bacteria</taxon>
        <taxon>Pseudomonadati</taxon>
        <taxon>Pseudomonadota</taxon>
        <taxon>Gammaproteobacteria</taxon>
        <taxon>Lysobacterales</taxon>
        <taxon>Lysobacteraceae</taxon>
        <taxon>Pseudoxanthomonas</taxon>
    </lineage>
</organism>
<sequence length="186" mass="20283">MSDVYQSRIAPLTSDDPRISVGRFTYGNPTLKVWAEDESISIGAFCSIADAVVIFGGGEHRSDWVTTFPLRIAFGDPLAKRDGLPANKGPTRIGNDVWLGHGALVLSGVNIGDGAIVGAGAVVTRDIPPYGIVAGNPAKLVRKRFADHQVEALLRIRWWEWPIEKIHACQHLLCKDDVDAFIAQFH</sequence>
<dbReference type="Pfam" id="PF00132">
    <property type="entry name" value="Hexapep"/>
    <property type="match status" value="1"/>
</dbReference>
<dbReference type="OrthoDB" id="9815592at2"/>
<keyword evidence="4" id="KW-0012">Acyltransferase</keyword>
<dbReference type="GO" id="GO:0016746">
    <property type="term" value="F:acyltransferase activity"/>
    <property type="evidence" value="ECO:0007669"/>
    <property type="project" value="UniProtKB-KW"/>
</dbReference>
<evidence type="ECO:0000256" key="1">
    <source>
        <dbReference type="ARBA" id="ARBA00007274"/>
    </source>
</evidence>
<dbReference type="RefSeq" id="WP_129472006.1">
    <property type="nucleotide sequence ID" value="NZ_SAWZ01000008.1"/>
</dbReference>
<evidence type="ECO:0000313" key="6">
    <source>
        <dbReference type="Proteomes" id="UP000289784"/>
    </source>
</evidence>
<dbReference type="EMBL" id="SAWZ01000008">
    <property type="protein sequence ID" value="RXR02739.1"/>
    <property type="molecule type" value="Genomic_DNA"/>
</dbReference>
<name>A0A4V1N0V3_9GAMM</name>
<evidence type="ECO:0000256" key="4">
    <source>
        <dbReference type="ARBA" id="ARBA00023315"/>
    </source>
</evidence>
<evidence type="ECO:0000256" key="2">
    <source>
        <dbReference type="ARBA" id="ARBA00022679"/>
    </source>
</evidence>
<comment type="caution">
    <text evidence="5">The sequence shown here is derived from an EMBL/GenBank/DDBJ whole genome shotgun (WGS) entry which is preliminary data.</text>
</comment>
<proteinExistence type="inferred from homology"/>
<dbReference type="InterPro" id="IPR050179">
    <property type="entry name" value="Trans_hexapeptide_repeat"/>
</dbReference>
<reference evidence="5 6" key="1">
    <citation type="submission" date="2019-01" db="EMBL/GenBank/DDBJ databases">
        <title>Pseudoxanthomonas composti sp. nov., isolated from compost.</title>
        <authorList>
            <person name="Yang G."/>
        </authorList>
    </citation>
    <scope>NUCLEOTIDE SEQUENCE [LARGE SCALE GENOMIC DNA]</scope>
    <source>
        <strain evidence="5 6">GSS15</strain>
    </source>
</reference>
<gene>
    <name evidence="5" type="ORF">EPA99_14765</name>
</gene>
<dbReference type="CDD" id="cd03349">
    <property type="entry name" value="LbH_XAT"/>
    <property type="match status" value="1"/>
</dbReference>
<dbReference type="PANTHER" id="PTHR43300">
    <property type="entry name" value="ACETYLTRANSFERASE"/>
    <property type="match status" value="1"/>
</dbReference>
<dbReference type="AlphaFoldDB" id="A0A4V1N0V3"/>
<protein>
    <submittedName>
        <fullName evidence="5">CatB-related O-acetyltransferase</fullName>
    </submittedName>
</protein>
<keyword evidence="2 5" id="KW-0808">Transferase</keyword>
<dbReference type="PROSITE" id="PS00101">
    <property type="entry name" value="HEXAPEP_TRANSFERASES"/>
    <property type="match status" value="1"/>
</dbReference>
<keyword evidence="6" id="KW-1185">Reference proteome</keyword>
<dbReference type="PANTHER" id="PTHR43300:SF11">
    <property type="entry name" value="ACETYLTRANSFERASE RV3034C-RELATED"/>
    <property type="match status" value="1"/>
</dbReference>
<accession>A0A4V1N0V3</accession>
<evidence type="ECO:0000313" key="5">
    <source>
        <dbReference type="EMBL" id="RXR02739.1"/>
    </source>
</evidence>
<dbReference type="Gene3D" id="2.160.10.10">
    <property type="entry name" value="Hexapeptide repeat proteins"/>
    <property type="match status" value="1"/>
</dbReference>
<dbReference type="SUPFAM" id="SSF51161">
    <property type="entry name" value="Trimeric LpxA-like enzymes"/>
    <property type="match status" value="1"/>
</dbReference>
<dbReference type="InterPro" id="IPR001451">
    <property type="entry name" value="Hexapep"/>
</dbReference>
<dbReference type="InterPro" id="IPR011004">
    <property type="entry name" value="Trimer_LpxA-like_sf"/>
</dbReference>
<comment type="similarity">
    <text evidence="1">Belongs to the transferase hexapeptide repeat family.</text>
</comment>
<dbReference type="Proteomes" id="UP000289784">
    <property type="component" value="Unassembled WGS sequence"/>
</dbReference>
<keyword evidence="3" id="KW-0677">Repeat</keyword>
<dbReference type="InterPro" id="IPR018357">
    <property type="entry name" value="Hexapep_transf_CS"/>
</dbReference>
<evidence type="ECO:0000256" key="3">
    <source>
        <dbReference type="ARBA" id="ARBA00022737"/>
    </source>
</evidence>